<comment type="caution">
    <text evidence="1">The sequence shown here is derived from an EMBL/GenBank/DDBJ whole genome shotgun (WGS) entry which is preliminary data.</text>
</comment>
<dbReference type="InterPro" id="IPR011044">
    <property type="entry name" value="Quino_amine_DH_bsu"/>
</dbReference>
<dbReference type="Proteomes" id="UP000309215">
    <property type="component" value="Unassembled WGS sequence"/>
</dbReference>
<dbReference type="OrthoDB" id="5503772at2"/>
<dbReference type="EMBL" id="SSMQ01000002">
    <property type="protein sequence ID" value="TKD12773.1"/>
    <property type="molecule type" value="Genomic_DNA"/>
</dbReference>
<dbReference type="AlphaFoldDB" id="A0A4U1JLF2"/>
<evidence type="ECO:0000313" key="1">
    <source>
        <dbReference type="EMBL" id="TKD12773.1"/>
    </source>
</evidence>
<dbReference type="SUPFAM" id="SSF50969">
    <property type="entry name" value="YVTN repeat-like/Quinoprotein amine dehydrogenase"/>
    <property type="match status" value="1"/>
</dbReference>
<keyword evidence="2" id="KW-1185">Reference proteome</keyword>
<proteinExistence type="predicted"/>
<sequence length="328" mass="33923">MKRISSTEEAWYGVGFGLQGEVVVFEGKTGAVTSSAEGGGGTPRDVAVDPGASRVWVLEENEDASGGEIRVCPLDAGAVGACAHAAWVDGGAALFATDEGLWVFEQGTYGPRWKVLREGTIAKGVYAPRPASVWREGDRMEVLSYGVNEDRLTRMSGMLTENGLVVTTGLDLGAPALQPPTARFAPLSAESGLLWDVVGGDVAAREVGAEGAGAAVMLGVGPGIERIEAAAVLGGAALVLSTNTLWVVEMAQENGGFDVTAVALGGEVRRAGTFFSRDLATAGDRALVATDQGVRAIMVEKDGGPVFLDERFEGSSLRGPLWVGRAAN</sequence>
<dbReference type="RefSeq" id="WP_136927411.1">
    <property type="nucleotide sequence ID" value="NZ_SSMQ01000002.1"/>
</dbReference>
<evidence type="ECO:0000313" key="2">
    <source>
        <dbReference type="Proteomes" id="UP000309215"/>
    </source>
</evidence>
<accession>A0A4U1JLF2</accession>
<name>A0A4U1JLF2_9BACT</name>
<gene>
    <name evidence="1" type="ORF">E8A74_03225</name>
</gene>
<organism evidence="1 2">
    <name type="scientific">Polyangium fumosum</name>
    <dbReference type="NCBI Taxonomy" id="889272"/>
    <lineage>
        <taxon>Bacteria</taxon>
        <taxon>Pseudomonadati</taxon>
        <taxon>Myxococcota</taxon>
        <taxon>Polyangia</taxon>
        <taxon>Polyangiales</taxon>
        <taxon>Polyangiaceae</taxon>
        <taxon>Polyangium</taxon>
    </lineage>
</organism>
<reference evidence="1 2" key="1">
    <citation type="submission" date="2019-04" db="EMBL/GenBank/DDBJ databases">
        <authorList>
            <person name="Li Y."/>
            <person name="Wang J."/>
        </authorList>
    </citation>
    <scope>NUCLEOTIDE SEQUENCE [LARGE SCALE GENOMIC DNA]</scope>
    <source>
        <strain evidence="1 2">DSM 14668</strain>
    </source>
</reference>
<protein>
    <submittedName>
        <fullName evidence="1">Uncharacterized protein</fullName>
    </submittedName>
</protein>